<gene>
    <name evidence="1" type="ORF">STRTUCAR8_06428</name>
</gene>
<dbReference type="STRING" id="85558.T45_02296"/>
<keyword evidence="2" id="KW-1185">Reference proteome</keyword>
<dbReference type="EMBL" id="AEJB01000655">
    <property type="protein sequence ID" value="ELP61742.1"/>
    <property type="molecule type" value="Genomic_DNA"/>
</dbReference>
<comment type="caution">
    <text evidence="1">The sequence shown here is derived from an EMBL/GenBank/DDBJ whole genome shotgun (WGS) entry which is preliminary data.</text>
</comment>
<dbReference type="AlphaFoldDB" id="L7ERT7"/>
<dbReference type="Proteomes" id="UP000010931">
    <property type="component" value="Unassembled WGS sequence"/>
</dbReference>
<dbReference type="PATRIC" id="fig|698760.3.peg.9240"/>
<reference evidence="1 2" key="1">
    <citation type="journal article" date="2011" name="Plasmid">
        <title>Streptomyces turgidiscabies Car8 contains a modular pathogenicity island that shares virulence genes with other actinobacterial plant pathogens.</title>
        <authorList>
            <person name="Huguet-Tapia J.C."/>
            <person name="Badger J.H."/>
            <person name="Loria R."/>
            <person name="Pettis G.S."/>
        </authorList>
    </citation>
    <scope>NUCLEOTIDE SEQUENCE [LARGE SCALE GENOMIC DNA]</scope>
    <source>
        <strain evidence="1 2">Car8</strain>
    </source>
</reference>
<protein>
    <submittedName>
        <fullName evidence="1">Uncharacterized protein</fullName>
    </submittedName>
</protein>
<name>L7ERT7_STRT8</name>
<sequence>MAAGRRGRGGMTEQAAVITGIRPGLSARGLDYGQNTIADWLCACGHHERATGRPRVEQLLARVRVGHCPHAQGAAT</sequence>
<organism evidence="1 2">
    <name type="scientific">Streptomyces turgidiscabies (strain Car8)</name>
    <dbReference type="NCBI Taxonomy" id="698760"/>
    <lineage>
        <taxon>Bacteria</taxon>
        <taxon>Bacillati</taxon>
        <taxon>Actinomycetota</taxon>
        <taxon>Actinomycetes</taxon>
        <taxon>Kitasatosporales</taxon>
        <taxon>Streptomycetaceae</taxon>
        <taxon>Streptomyces</taxon>
    </lineage>
</organism>
<evidence type="ECO:0000313" key="2">
    <source>
        <dbReference type="Proteomes" id="UP000010931"/>
    </source>
</evidence>
<evidence type="ECO:0000313" key="1">
    <source>
        <dbReference type="EMBL" id="ELP61742.1"/>
    </source>
</evidence>
<proteinExistence type="predicted"/>
<accession>L7ERT7</accession>